<sequence length="266" mass="30332">MFLCSFSIRVLGVAIAFCSFESEYHVEACWSRGFSEHLHEYLTVKPRLFCRCGDHFQELATEAFGYGYELPWFWIGSFIWQSSGLVYMDDALVYEEDGLPTKGDGNASHSKKNRIFDDKMRNQCWQKADVVPGRHPERWRKDVAGNIVCRRLTRCEGCLCYEYDHIRPFSKGGKTEVSNCQILQSRVNRLKSNKSDLASDDLKQYSCNLKFTDKELDVIEMGVYGNVIRPGLQCKCKSVAETLGTALYKQKGPEALSCELPYSSGS</sequence>
<reference evidence="3 4" key="1">
    <citation type="submission" date="2020-06" db="EMBL/GenBank/DDBJ databases">
        <title>WGS assembly of Ceratodon purpureus strain R40.</title>
        <authorList>
            <person name="Carey S.B."/>
            <person name="Jenkins J."/>
            <person name="Shu S."/>
            <person name="Lovell J.T."/>
            <person name="Sreedasyam A."/>
            <person name="Maumus F."/>
            <person name="Tiley G.P."/>
            <person name="Fernandez-Pozo N."/>
            <person name="Barry K."/>
            <person name="Chen C."/>
            <person name="Wang M."/>
            <person name="Lipzen A."/>
            <person name="Daum C."/>
            <person name="Saski C.A."/>
            <person name="Payton A.C."/>
            <person name="Mcbreen J.C."/>
            <person name="Conrad R.E."/>
            <person name="Kollar L.M."/>
            <person name="Olsson S."/>
            <person name="Huttunen S."/>
            <person name="Landis J.B."/>
            <person name="Wickett N.J."/>
            <person name="Johnson M.G."/>
            <person name="Rensing S.A."/>
            <person name="Grimwood J."/>
            <person name="Schmutz J."/>
            <person name="Mcdaniel S.F."/>
        </authorList>
    </citation>
    <scope>NUCLEOTIDE SEQUENCE [LARGE SCALE GENOMIC DNA]</scope>
    <source>
        <strain evidence="3 4">R40</strain>
    </source>
</reference>
<keyword evidence="4" id="KW-1185">Reference proteome</keyword>
<dbReference type="PANTHER" id="PTHR33427">
    <property type="entry name" value="HNH ENDONUCLEASE"/>
    <property type="match status" value="1"/>
</dbReference>
<organism evidence="3 4">
    <name type="scientific">Ceratodon purpureus</name>
    <name type="common">Fire moss</name>
    <name type="synonym">Dicranum purpureum</name>
    <dbReference type="NCBI Taxonomy" id="3225"/>
    <lineage>
        <taxon>Eukaryota</taxon>
        <taxon>Viridiplantae</taxon>
        <taxon>Streptophyta</taxon>
        <taxon>Embryophyta</taxon>
        <taxon>Bryophyta</taxon>
        <taxon>Bryophytina</taxon>
        <taxon>Bryopsida</taxon>
        <taxon>Dicranidae</taxon>
        <taxon>Pseudoditrichales</taxon>
        <taxon>Ditrichaceae</taxon>
        <taxon>Ceratodon</taxon>
    </lineage>
</organism>
<accession>A0A8T0GFP3</accession>
<dbReference type="Gene3D" id="1.10.30.50">
    <property type="match status" value="1"/>
</dbReference>
<feature type="chain" id="PRO_5035834894" description="HNH nuclease domain-containing protein" evidence="1">
    <location>
        <begin position="17"/>
        <end position="266"/>
    </location>
</feature>
<feature type="domain" description="HNH nuclease" evidence="2">
    <location>
        <begin position="143"/>
        <end position="189"/>
    </location>
</feature>
<evidence type="ECO:0000256" key="1">
    <source>
        <dbReference type="SAM" id="SignalP"/>
    </source>
</evidence>
<protein>
    <recommendedName>
        <fullName evidence="2">HNH nuclease domain-containing protein</fullName>
    </recommendedName>
</protein>
<proteinExistence type="predicted"/>
<evidence type="ECO:0000313" key="3">
    <source>
        <dbReference type="EMBL" id="KAG0557134.1"/>
    </source>
</evidence>
<keyword evidence="1" id="KW-0732">Signal</keyword>
<dbReference type="PANTHER" id="PTHR33427:SF1">
    <property type="entry name" value="F6A14.21 PROTEIN"/>
    <property type="match status" value="1"/>
</dbReference>
<comment type="caution">
    <text evidence="3">The sequence shown here is derived from an EMBL/GenBank/DDBJ whole genome shotgun (WGS) entry which is preliminary data.</text>
</comment>
<dbReference type="CDD" id="cd00085">
    <property type="entry name" value="HNHc"/>
    <property type="match status" value="1"/>
</dbReference>
<dbReference type="InterPro" id="IPR003615">
    <property type="entry name" value="HNH_nuc"/>
</dbReference>
<evidence type="ECO:0000313" key="4">
    <source>
        <dbReference type="Proteomes" id="UP000822688"/>
    </source>
</evidence>
<gene>
    <name evidence="3" type="ORF">KC19_11G104800</name>
</gene>
<dbReference type="SMART" id="SM00507">
    <property type="entry name" value="HNHc"/>
    <property type="match status" value="1"/>
</dbReference>
<feature type="signal peptide" evidence="1">
    <location>
        <begin position="1"/>
        <end position="16"/>
    </location>
</feature>
<dbReference type="EMBL" id="CM026432">
    <property type="protein sequence ID" value="KAG0557134.1"/>
    <property type="molecule type" value="Genomic_DNA"/>
</dbReference>
<dbReference type="Proteomes" id="UP000822688">
    <property type="component" value="Chromosome 11"/>
</dbReference>
<name>A0A8T0GFP3_CERPU</name>
<dbReference type="AlphaFoldDB" id="A0A8T0GFP3"/>
<evidence type="ECO:0000259" key="2">
    <source>
        <dbReference type="SMART" id="SM00507"/>
    </source>
</evidence>